<dbReference type="EMBL" id="FMXP01000063">
    <property type="protein sequence ID" value="SDB48962.1"/>
    <property type="molecule type" value="Genomic_DNA"/>
</dbReference>
<keyword evidence="3" id="KW-1185">Reference proteome</keyword>
<dbReference type="Proteomes" id="UP000182508">
    <property type="component" value="Unassembled WGS sequence"/>
</dbReference>
<proteinExistence type="predicted"/>
<dbReference type="AlphaFoldDB" id="A0A1G6DV35"/>
<evidence type="ECO:0000313" key="2">
    <source>
        <dbReference type="EMBL" id="SDB48962.1"/>
    </source>
</evidence>
<dbReference type="eggNOG" id="COG3757">
    <property type="taxonomic scope" value="Bacteria"/>
</dbReference>
<name>A0A1G6DV35_9STRE</name>
<dbReference type="STRING" id="439219.SAMN02910293_02423"/>
<reference evidence="2 3" key="1">
    <citation type="submission" date="2016-10" db="EMBL/GenBank/DDBJ databases">
        <authorList>
            <person name="de Groot N.N."/>
        </authorList>
    </citation>
    <scope>NUCLEOTIDE SEQUENCE [LARGE SCALE GENOMIC DNA]</scope>
    <source>
        <strain evidence="2 3">A-4</strain>
    </source>
</reference>
<organism evidence="2 3">
    <name type="scientific">Streptococcus henryi</name>
    <dbReference type="NCBI Taxonomy" id="439219"/>
    <lineage>
        <taxon>Bacteria</taxon>
        <taxon>Bacillati</taxon>
        <taxon>Bacillota</taxon>
        <taxon>Bacilli</taxon>
        <taxon>Lactobacillales</taxon>
        <taxon>Streptococcaceae</taxon>
        <taxon>Streptococcus</taxon>
    </lineage>
</organism>
<dbReference type="Pfam" id="PF18885">
    <property type="entry name" value="DUF5648"/>
    <property type="match status" value="1"/>
</dbReference>
<dbReference type="InterPro" id="IPR043708">
    <property type="entry name" value="DUF5648"/>
</dbReference>
<protein>
    <recommendedName>
        <fullName evidence="1">DUF5648 domain-containing protein</fullName>
    </recommendedName>
</protein>
<gene>
    <name evidence="2" type="ORF">SAMN02910293_02423</name>
</gene>
<sequence>MKRFARWFIGLTVFVTLFVGQSVLADTPMYRVYNPNSGEHFYTASTYERDSLGRIGWHKEGVGWLAPSSGQAVHRLYNPNSGDHHYTLSGGEKNHLVKLGWRYEGIAWQSGGTVPVYRLYNPNARTGTHHYTLSAGERDSLVKIGWRYEGISWYAIGNGAEYADANSYSPVKNSNSGSNSSGGSTVGVNPDGMVFVARNGEADAYWYRIENMPYNTNFNRVIKMSEADALASGKHHSKTE</sequence>
<accession>A0A1G6DV35</accession>
<feature type="domain" description="DUF5648" evidence="1">
    <location>
        <begin position="28"/>
        <end position="155"/>
    </location>
</feature>
<evidence type="ECO:0000313" key="3">
    <source>
        <dbReference type="Proteomes" id="UP000182508"/>
    </source>
</evidence>
<evidence type="ECO:0000259" key="1">
    <source>
        <dbReference type="Pfam" id="PF18885"/>
    </source>
</evidence>